<accession>A0ABR4G711</accession>
<evidence type="ECO:0000313" key="2">
    <source>
        <dbReference type="EMBL" id="KAL2794812.1"/>
    </source>
</evidence>
<keyword evidence="1" id="KW-0812">Transmembrane</keyword>
<dbReference type="PANTHER" id="PTHR35394:SF5">
    <property type="entry name" value="DUF3176 DOMAIN-CONTAINING PROTEIN"/>
    <property type="match status" value="1"/>
</dbReference>
<proteinExistence type="predicted"/>
<keyword evidence="3" id="KW-1185">Reference proteome</keyword>
<feature type="transmembrane region" description="Helical" evidence="1">
    <location>
        <begin position="50"/>
        <end position="72"/>
    </location>
</feature>
<reference evidence="2 3" key="1">
    <citation type="submission" date="2024-07" db="EMBL/GenBank/DDBJ databases">
        <title>Section-level genome sequencing and comparative genomics of Aspergillus sections Usti and Cavernicolus.</title>
        <authorList>
            <consortium name="Lawrence Berkeley National Laboratory"/>
            <person name="Nybo J.L."/>
            <person name="Vesth T.C."/>
            <person name="Theobald S."/>
            <person name="Frisvad J.C."/>
            <person name="Larsen T.O."/>
            <person name="Kjaerboelling I."/>
            <person name="Rothschild-Mancinelli K."/>
            <person name="Lyhne E.K."/>
            <person name="Kogle M.E."/>
            <person name="Barry K."/>
            <person name="Clum A."/>
            <person name="Na H."/>
            <person name="Ledsgaard L."/>
            <person name="Lin J."/>
            <person name="Lipzen A."/>
            <person name="Kuo A."/>
            <person name="Riley R."/>
            <person name="Mondo S."/>
            <person name="Labutti K."/>
            <person name="Haridas S."/>
            <person name="Pangalinan J."/>
            <person name="Salamov A.A."/>
            <person name="Simmons B.A."/>
            <person name="Magnuson J.K."/>
            <person name="Chen J."/>
            <person name="Drula E."/>
            <person name="Henrissat B."/>
            <person name="Wiebenga A."/>
            <person name="Lubbers R.J."/>
            <person name="Gomes A.C."/>
            <person name="Makela M.R."/>
            <person name="Stajich J."/>
            <person name="Grigoriev I.V."/>
            <person name="Mortensen U.H."/>
            <person name="De Vries R.P."/>
            <person name="Baker S.E."/>
            <person name="Andersen M.R."/>
        </authorList>
    </citation>
    <scope>NUCLEOTIDE SEQUENCE [LARGE SCALE GENOMIC DNA]</scope>
    <source>
        <strain evidence="2 3">CBS 209.92</strain>
    </source>
</reference>
<organism evidence="2 3">
    <name type="scientific">Aspergillus keveii</name>
    <dbReference type="NCBI Taxonomy" id="714993"/>
    <lineage>
        <taxon>Eukaryota</taxon>
        <taxon>Fungi</taxon>
        <taxon>Dikarya</taxon>
        <taxon>Ascomycota</taxon>
        <taxon>Pezizomycotina</taxon>
        <taxon>Eurotiomycetes</taxon>
        <taxon>Eurotiomycetidae</taxon>
        <taxon>Eurotiales</taxon>
        <taxon>Aspergillaceae</taxon>
        <taxon>Aspergillus</taxon>
        <taxon>Aspergillus subgen. Nidulantes</taxon>
    </lineage>
</organism>
<sequence>MATELPLLVLSQRERADSSQGQTLERSTSLRAHTRADRKYSRRRIFQDTWLWEIVSACFSTCWFIAICGVLVAFNGKPRSEWSFWLSLSAVVSILATGCRSSLILAVSEATSQRKWIWVNSSNPQPLLSMQAFDSASRGPLGSLIILLDKSGRSIVSLGAGVTILLLAFDPFMQQILSYPSRLMALPDSRRPTVLHQRIQFPICITQGYMGQRLSDSASLPFRSLRLE</sequence>
<comment type="caution">
    <text evidence="2">The sequence shown here is derived from an EMBL/GenBank/DDBJ whole genome shotgun (WGS) entry which is preliminary data.</text>
</comment>
<evidence type="ECO:0000313" key="3">
    <source>
        <dbReference type="Proteomes" id="UP001610563"/>
    </source>
</evidence>
<dbReference type="Proteomes" id="UP001610563">
    <property type="component" value="Unassembled WGS sequence"/>
</dbReference>
<protein>
    <submittedName>
        <fullName evidence="2">Uncharacterized protein</fullName>
    </submittedName>
</protein>
<dbReference type="PANTHER" id="PTHR35394">
    <property type="entry name" value="DUF3176 DOMAIN-CONTAINING PROTEIN"/>
    <property type="match status" value="1"/>
</dbReference>
<keyword evidence="1" id="KW-1133">Transmembrane helix</keyword>
<feature type="transmembrane region" description="Helical" evidence="1">
    <location>
        <begin position="84"/>
        <end position="107"/>
    </location>
</feature>
<dbReference type="InterPro" id="IPR021514">
    <property type="entry name" value="DUF3176"/>
</dbReference>
<evidence type="ECO:0000256" key="1">
    <source>
        <dbReference type="SAM" id="Phobius"/>
    </source>
</evidence>
<feature type="transmembrane region" description="Helical" evidence="1">
    <location>
        <begin position="155"/>
        <end position="173"/>
    </location>
</feature>
<keyword evidence="1" id="KW-0472">Membrane</keyword>
<gene>
    <name evidence="2" type="ORF">BJX66DRAFT_337602</name>
</gene>
<dbReference type="EMBL" id="JBFTWV010000041">
    <property type="protein sequence ID" value="KAL2794812.1"/>
    <property type="molecule type" value="Genomic_DNA"/>
</dbReference>
<name>A0ABR4G711_9EURO</name>
<dbReference type="Pfam" id="PF11374">
    <property type="entry name" value="DUF3176"/>
    <property type="match status" value="1"/>
</dbReference>